<dbReference type="InterPro" id="IPR045822">
    <property type="entry name" value="ACS_CODH_B_C"/>
</dbReference>
<dbReference type="SUPFAM" id="SSF56821">
    <property type="entry name" value="Prismane protein-like"/>
    <property type="match status" value="1"/>
</dbReference>
<dbReference type="InterPro" id="IPR030934">
    <property type="entry name" value="Intein_C"/>
</dbReference>
<protein>
    <recommendedName>
        <fullName evidence="1">Hint domain-containing protein</fullName>
    </recommendedName>
</protein>
<dbReference type="Gene3D" id="2.170.16.10">
    <property type="entry name" value="Hedgehog/Intein (Hint) domain"/>
    <property type="match status" value="1"/>
</dbReference>
<reference evidence="2" key="1">
    <citation type="journal article" date="2014" name="Front. Microbiol.">
        <title>High frequency of phylogenetically diverse reductive dehalogenase-homologous genes in deep subseafloor sedimentary metagenomes.</title>
        <authorList>
            <person name="Kawai M."/>
            <person name="Futagami T."/>
            <person name="Toyoda A."/>
            <person name="Takaki Y."/>
            <person name="Nishi S."/>
            <person name="Hori S."/>
            <person name="Arai W."/>
            <person name="Tsubouchi T."/>
            <person name="Morono Y."/>
            <person name="Uchiyama I."/>
            <person name="Ito T."/>
            <person name="Fujiyama A."/>
            <person name="Inagaki F."/>
            <person name="Takami H."/>
        </authorList>
    </citation>
    <scope>NUCLEOTIDE SEQUENCE</scope>
    <source>
        <strain evidence="2">Expedition CK06-06</strain>
    </source>
</reference>
<dbReference type="PANTHER" id="PTHR42281:SF1">
    <property type="entry name" value="ACETYL-COA DECARBONYLASE_SYNTHASE COMPLEX SUBUNIT BETA 1"/>
    <property type="match status" value="1"/>
</dbReference>
<dbReference type="InterPro" id="IPR003586">
    <property type="entry name" value="Hint_dom_C"/>
</dbReference>
<proteinExistence type="predicted"/>
<dbReference type="GO" id="GO:0006084">
    <property type="term" value="P:acetyl-CoA metabolic process"/>
    <property type="evidence" value="ECO:0007669"/>
    <property type="project" value="InterPro"/>
</dbReference>
<accession>X0RTK8</accession>
<dbReference type="NCBIfam" id="TIGR01443">
    <property type="entry name" value="intein_Cterm"/>
    <property type="match status" value="1"/>
</dbReference>
<dbReference type="AlphaFoldDB" id="X0RTK8"/>
<feature type="non-terminal residue" evidence="2">
    <location>
        <position position="1"/>
    </location>
</feature>
<evidence type="ECO:0000313" key="2">
    <source>
        <dbReference type="EMBL" id="GAF72118.1"/>
    </source>
</evidence>
<organism evidence="2">
    <name type="scientific">marine sediment metagenome</name>
    <dbReference type="NCBI Taxonomy" id="412755"/>
    <lineage>
        <taxon>unclassified sequences</taxon>
        <taxon>metagenomes</taxon>
        <taxon>ecological metagenomes</taxon>
    </lineage>
</organism>
<dbReference type="Pfam" id="PF19436">
    <property type="entry name" value="ACS_CODH_B_C"/>
    <property type="match status" value="1"/>
</dbReference>
<gene>
    <name evidence="2" type="ORF">S01H1_00343</name>
</gene>
<comment type="caution">
    <text evidence="2">The sequence shown here is derived from an EMBL/GenBank/DDBJ whole genome shotgun (WGS) entry which is preliminary data.</text>
</comment>
<dbReference type="CDD" id="cd00081">
    <property type="entry name" value="Hint"/>
    <property type="match status" value="1"/>
</dbReference>
<dbReference type="Gene3D" id="3.40.970.20">
    <property type="entry name" value="Carbon monoxide dehydrogenase alpha subunit. Chain D, domain 4"/>
    <property type="match status" value="1"/>
</dbReference>
<dbReference type="PROSITE" id="PS50818">
    <property type="entry name" value="INTEIN_C_TER"/>
    <property type="match status" value="1"/>
</dbReference>
<dbReference type="SMART" id="SM00305">
    <property type="entry name" value="HintC"/>
    <property type="match status" value="1"/>
</dbReference>
<feature type="domain" description="Hint" evidence="1">
    <location>
        <begin position="69"/>
        <end position="116"/>
    </location>
</feature>
<dbReference type="InterPro" id="IPR004461">
    <property type="entry name" value="CO_DH/Ac-CoA_synth_bsu"/>
</dbReference>
<dbReference type="GO" id="GO:0043885">
    <property type="term" value="F:anaerobic carbon-monoxide dehydrogenase activity"/>
    <property type="evidence" value="ECO:0007669"/>
    <property type="project" value="InterPro"/>
</dbReference>
<dbReference type="Gene3D" id="3.40.1470.10">
    <property type="entry name" value="Bifunctional carbon monoxide dehydrogenase/acetyl-coa synthase(codh/acs), Chain M, domain 5"/>
    <property type="match status" value="1"/>
</dbReference>
<dbReference type="EMBL" id="BARS01000116">
    <property type="protein sequence ID" value="GAF72118.1"/>
    <property type="molecule type" value="Genomic_DNA"/>
</dbReference>
<name>X0RTK8_9ZZZZ</name>
<evidence type="ECO:0000259" key="1">
    <source>
        <dbReference type="SMART" id="SM00305"/>
    </source>
</evidence>
<dbReference type="PANTHER" id="PTHR42281">
    <property type="match status" value="1"/>
</dbReference>
<dbReference type="InterPro" id="IPR011254">
    <property type="entry name" value="Prismane-like_sf"/>
</dbReference>
<sequence length="330" mass="37456">CGKSIENLIERYQEKFQITKLSIDYKTIKNWVAGKHRISREKLKLLLDDLKDIVDSYDQDYKELLAWYNSRASFERIKKIETIKYAEEEVYNFSVKETHNYLVNGIVVKNCQSYAPNHVCIVTPQRLGLCGAYTWLDCKASFQLNPHGPNEPVKKGKTLDLVKGQWEGVNKYLKAKSHGNLERFNAYSMIEDPMTSCGCFECITAILPETNGVMIVNREFTEMTPVGMAFSTMAGTVGGGVQTPGFIGMGKVYITSEKFISADGGIRRVVWMPQGLKEEIKERLEKRLAEIGEPELMDKIATEKDAVTSEDLVKFLQEKQHPALSMPPMM</sequence>